<gene>
    <name evidence="3" type="ORF">SAMN02745172_00304</name>
</gene>
<evidence type="ECO:0000259" key="2">
    <source>
        <dbReference type="Pfam" id="PF21741"/>
    </source>
</evidence>
<keyword evidence="4" id="KW-1185">Reference proteome</keyword>
<keyword evidence="1" id="KW-1133">Transmembrane helix</keyword>
<organism evidence="3 4">
    <name type="scientific">Pseudoxanthobacter soli DSM 19599</name>
    <dbReference type="NCBI Taxonomy" id="1123029"/>
    <lineage>
        <taxon>Bacteria</taxon>
        <taxon>Pseudomonadati</taxon>
        <taxon>Pseudomonadota</taxon>
        <taxon>Alphaproteobacteria</taxon>
        <taxon>Hyphomicrobiales</taxon>
        <taxon>Segnochrobactraceae</taxon>
        <taxon>Pseudoxanthobacter</taxon>
    </lineage>
</organism>
<feature type="transmembrane region" description="Helical" evidence="1">
    <location>
        <begin position="67"/>
        <end position="85"/>
    </location>
</feature>
<evidence type="ECO:0000313" key="3">
    <source>
        <dbReference type="EMBL" id="SHO60467.1"/>
    </source>
</evidence>
<proteinExistence type="predicted"/>
<sequence length="115" mass="13071">MGILWESSFGAFLVLTVLLGGGGAWMTGRAIARGWKPIGILFFYMALLTCGIRFLQFALFHGTLLSAHYWVVTYIIYLIASLAGWRYTRTLQMTTQYSWLYERSGPFSWREKAGA</sequence>
<feature type="transmembrane region" description="Helical" evidence="1">
    <location>
        <begin position="38"/>
        <end position="61"/>
    </location>
</feature>
<protein>
    <recommendedName>
        <fullName evidence="2">DUF6867 domain-containing protein</fullName>
    </recommendedName>
</protein>
<evidence type="ECO:0000313" key="4">
    <source>
        <dbReference type="Proteomes" id="UP000186406"/>
    </source>
</evidence>
<dbReference type="RefSeq" id="WP_073625432.1">
    <property type="nucleotide sequence ID" value="NZ_FRXO01000001.1"/>
</dbReference>
<name>A0A1M7Z696_9HYPH</name>
<dbReference type="InterPro" id="IPR049201">
    <property type="entry name" value="DUF6867"/>
</dbReference>
<dbReference type="Proteomes" id="UP000186406">
    <property type="component" value="Unassembled WGS sequence"/>
</dbReference>
<reference evidence="3 4" key="1">
    <citation type="submission" date="2016-12" db="EMBL/GenBank/DDBJ databases">
        <authorList>
            <person name="Song W.-J."/>
            <person name="Kurnit D.M."/>
        </authorList>
    </citation>
    <scope>NUCLEOTIDE SEQUENCE [LARGE SCALE GENOMIC DNA]</scope>
    <source>
        <strain evidence="3 4">DSM 19599</strain>
    </source>
</reference>
<dbReference type="EMBL" id="FRXO01000001">
    <property type="protein sequence ID" value="SHO60467.1"/>
    <property type="molecule type" value="Genomic_DNA"/>
</dbReference>
<accession>A0A1M7Z696</accession>
<dbReference type="OrthoDB" id="9806174at2"/>
<dbReference type="AlphaFoldDB" id="A0A1M7Z696"/>
<evidence type="ECO:0000256" key="1">
    <source>
        <dbReference type="SAM" id="Phobius"/>
    </source>
</evidence>
<keyword evidence="1" id="KW-0812">Transmembrane</keyword>
<keyword evidence="1" id="KW-0472">Membrane</keyword>
<feature type="transmembrane region" description="Helical" evidence="1">
    <location>
        <begin position="6"/>
        <end position="26"/>
    </location>
</feature>
<feature type="domain" description="DUF6867" evidence="2">
    <location>
        <begin position="9"/>
        <end position="112"/>
    </location>
</feature>
<dbReference type="Pfam" id="PF21741">
    <property type="entry name" value="DUF6867"/>
    <property type="match status" value="1"/>
</dbReference>
<dbReference type="STRING" id="1123029.SAMN02745172_00304"/>